<organism evidence="3 4">
    <name type="scientific">Cognatilysobacter xinjiangensis</name>
    <dbReference type="NCBI Taxonomy" id="546892"/>
    <lineage>
        <taxon>Bacteria</taxon>
        <taxon>Pseudomonadati</taxon>
        <taxon>Pseudomonadota</taxon>
        <taxon>Gammaproteobacteria</taxon>
        <taxon>Lysobacterales</taxon>
        <taxon>Lysobacteraceae</taxon>
        <taxon>Cognatilysobacter</taxon>
    </lineage>
</organism>
<keyword evidence="2" id="KW-0802">TPR repeat</keyword>
<dbReference type="Proteomes" id="UP000643403">
    <property type="component" value="Unassembled WGS sequence"/>
</dbReference>
<reference evidence="4" key="1">
    <citation type="journal article" date="2019" name="Int. J. Syst. Evol. Microbiol.">
        <title>The Global Catalogue of Microorganisms (GCM) 10K type strain sequencing project: providing services to taxonomists for standard genome sequencing and annotation.</title>
        <authorList>
            <consortium name="The Broad Institute Genomics Platform"/>
            <consortium name="The Broad Institute Genome Sequencing Center for Infectious Disease"/>
            <person name="Wu L."/>
            <person name="Ma J."/>
        </authorList>
    </citation>
    <scope>NUCLEOTIDE SEQUENCE [LARGE SCALE GENOMIC DNA]</scope>
    <source>
        <strain evidence="4">KCTC 22558</strain>
    </source>
</reference>
<dbReference type="Gene3D" id="1.25.40.10">
    <property type="entry name" value="Tetratricopeptide repeat domain"/>
    <property type="match status" value="1"/>
</dbReference>
<accession>A0ABQ3BRP2</accession>
<dbReference type="InterPro" id="IPR011990">
    <property type="entry name" value="TPR-like_helical_dom_sf"/>
</dbReference>
<dbReference type="RefSeq" id="WP_189446844.1">
    <property type="nucleotide sequence ID" value="NZ_BMXY01000001.1"/>
</dbReference>
<dbReference type="SUPFAM" id="SSF48452">
    <property type="entry name" value="TPR-like"/>
    <property type="match status" value="1"/>
</dbReference>
<keyword evidence="1" id="KW-0808">Transferase</keyword>
<dbReference type="SUPFAM" id="SSF52540">
    <property type="entry name" value="P-loop containing nucleoside triphosphate hydrolases"/>
    <property type="match status" value="1"/>
</dbReference>
<evidence type="ECO:0000313" key="4">
    <source>
        <dbReference type="Proteomes" id="UP000643403"/>
    </source>
</evidence>
<dbReference type="PANTHER" id="PTHR12788">
    <property type="entry name" value="PROTEIN-TYROSINE SULFOTRANSFERASE 2"/>
    <property type="match status" value="1"/>
</dbReference>
<evidence type="ECO:0000256" key="1">
    <source>
        <dbReference type="ARBA" id="ARBA00022679"/>
    </source>
</evidence>
<dbReference type="Pfam" id="PF13469">
    <property type="entry name" value="Sulfotransfer_3"/>
    <property type="match status" value="1"/>
</dbReference>
<dbReference type="Pfam" id="PF13181">
    <property type="entry name" value="TPR_8"/>
    <property type="match status" value="1"/>
</dbReference>
<evidence type="ECO:0000313" key="3">
    <source>
        <dbReference type="EMBL" id="GGZ55165.1"/>
    </source>
</evidence>
<dbReference type="PROSITE" id="PS50005">
    <property type="entry name" value="TPR"/>
    <property type="match status" value="1"/>
</dbReference>
<protein>
    <recommendedName>
        <fullName evidence="5">Sulfotransferase family protein</fullName>
    </recommendedName>
</protein>
<proteinExistence type="predicted"/>
<dbReference type="InterPro" id="IPR026634">
    <property type="entry name" value="TPST-like"/>
</dbReference>
<evidence type="ECO:0008006" key="5">
    <source>
        <dbReference type="Google" id="ProtNLM"/>
    </source>
</evidence>
<sequence>MHVERQWRRVREYDAAGNSEAARIACLSLVQSAPDHAPAWEYLAQIETQLGHYRASHFAVTQAATAVMRTGALARLSHVTMRLLDFDEWLAVRELITAADWTSKDVLRQSPVLAQHLMLAGDDAAARRLCQAAQPHLQPDPRLAYIAGLASRNLGEADAAEAAFERAIGIDPDFSPAHWSLAYHRPAGLGRVPRIEAAVGHRRTDASAMADLCYALYRENEHAGRFGIAWTWLARGAAAARSRMHASGVGPRGRAGTFHVDRVEPPTEREAGLVFIVGLPRSGTTVLERIVGNHSRVYAAGELNSFHTALCQQMDAFLPLPSTTRTPPEPRALEQLATMYRRAAQRHAVDGRIVVDKNPANFLYAGLIARALPEARILCLRRGPMDACFSNLRELFEGDAYPYSYSLDTLAEHYDWFDHMRSAFEVALPGRFMTVQYESLVADPRAMAERVLGFCGLGYEEGCERIERNAAPVSTASASQVREAVHTRGVGAWEAYAPFLEPLQQRFVELGVVP</sequence>
<dbReference type="InterPro" id="IPR027417">
    <property type="entry name" value="P-loop_NTPase"/>
</dbReference>
<evidence type="ECO:0000256" key="2">
    <source>
        <dbReference type="PROSITE-ProRule" id="PRU00339"/>
    </source>
</evidence>
<keyword evidence="4" id="KW-1185">Reference proteome</keyword>
<comment type="caution">
    <text evidence="3">The sequence shown here is derived from an EMBL/GenBank/DDBJ whole genome shotgun (WGS) entry which is preliminary data.</text>
</comment>
<feature type="repeat" description="TPR" evidence="2">
    <location>
        <begin position="141"/>
        <end position="174"/>
    </location>
</feature>
<dbReference type="EMBL" id="BMXY01000001">
    <property type="protein sequence ID" value="GGZ55165.1"/>
    <property type="molecule type" value="Genomic_DNA"/>
</dbReference>
<dbReference type="InterPro" id="IPR019734">
    <property type="entry name" value="TPR_rpt"/>
</dbReference>
<name>A0ABQ3BRP2_9GAMM</name>
<dbReference type="Gene3D" id="3.40.50.300">
    <property type="entry name" value="P-loop containing nucleotide triphosphate hydrolases"/>
    <property type="match status" value="1"/>
</dbReference>
<dbReference type="PANTHER" id="PTHR12788:SF10">
    <property type="entry name" value="PROTEIN-TYROSINE SULFOTRANSFERASE"/>
    <property type="match status" value="1"/>
</dbReference>
<gene>
    <name evidence="3" type="ORF">GCM10008101_05720</name>
</gene>